<comment type="caution">
    <text evidence="1">The sequence shown here is derived from an EMBL/GenBank/DDBJ whole genome shotgun (WGS) entry which is preliminary data.</text>
</comment>
<dbReference type="Proteomes" id="UP000663829">
    <property type="component" value="Unassembled WGS sequence"/>
</dbReference>
<keyword evidence="3" id="KW-1185">Reference proteome</keyword>
<dbReference type="Proteomes" id="UP000681722">
    <property type="component" value="Unassembled WGS sequence"/>
</dbReference>
<protein>
    <submittedName>
        <fullName evidence="1">Uncharacterized protein</fullName>
    </submittedName>
</protein>
<evidence type="ECO:0000313" key="2">
    <source>
        <dbReference type="EMBL" id="CAF4519027.1"/>
    </source>
</evidence>
<name>A0A816CS14_9BILA</name>
<feature type="non-terminal residue" evidence="1">
    <location>
        <position position="84"/>
    </location>
</feature>
<sequence length="84" mass="9586">MYANLEKLPKTQFDNYCSSQIIENSCCSFHLTSLILSNTMSMNQISLFIELYDIGKQFVNLSALSLYEITSTELLDLIPKILNL</sequence>
<proteinExistence type="predicted"/>
<evidence type="ECO:0000313" key="1">
    <source>
        <dbReference type="EMBL" id="CAF1625429.1"/>
    </source>
</evidence>
<dbReference type="AlphaFoldDB" id="A0A816CS14"/>
<organism evidence="1 3">
    <name type="scientific">Didymodactylos carnosus</name>
    <dbReference type="NCBI Taxonomy" id="1234261"/>
    <lineage>
        <taxon>Eukaryota</taxon>
        <taxon>Metazoa</taxon>
        <taxon>Spiralia</taxon>
        <taxon>Gnathifera</taxon>
        <taxon>Rotifera</taxon>
        <taxon>Eurotatoria</taxon>
        <taxon>Bdelloidea</taxon>
        <taxon>Philodinida</taxon>
        <taxon>Philodinidae</taxon>
        <taxon>Didymodactylos</taxon>
    </lineage>
</organism>
<dbReference type="EMBL" id="CAJNOQ010041955">
    <property type="protein sequence ID" value="CAF1625429.1"/>
    <property type="molecule type" value="Genomic_DNA"/>
</dbReference>
<gene>
    <name evidence="1" type="ORF">GPM918_LOCUS44007</name>
    <name evidence="2" type="ORF">SRO942_LOCUS45680</name>
</gene>
<evidence type="ECO:0000313" key="3">
    <source>
        <dbReference type="Proteomes" id="UP000663829"/>
    </source>
</evidence>
<reference evidence="1" key="1">
    <citation type="submission" date="2021-02" db="EMBL/GenBank/DDBJ databases">
        <authorList>
            <person name="Nowell W R."/>
        </authorList>
    </citation>
    <scope>NUCLEOTIDE SEQUENCE</scope>
</reference>
<accession>A0A816CS14</accession>
<dbReference type="EMBL" id="CAJOBC010109405">
    <property type="protein sequence ID" value="CAF4519027.1"/>
    <property type="molecule type" value="Genomic_DNA"/>
</dbReference>